<evidence type="ECO:0000256" key="4">
    <source>
        <dbReference type="ARBA" id="ARBA00023136"/>
    </source>
</evidence>
<sequence length="393" mass="45315">MFDCTPFHFRACYIDYWLWATVPGLFLPVGVVGNTLNIIILSRKRIRKFSTSVYLMFLAVSDMLFMMSSCLAETVHEMTGKRLEVTSNFMCKTNNWIVHTSAGFSVWLLVLLTIERVLLTKWPYVAKARLSSRNALKASLVTAVVCALFPVHYFFGFEIRLAINHINQTRNTCQPLPGEYYLFDQYPWKVMILVVLNIIPMCLITAGNLAILATIVKQKRQLRRVAPNTAIGTSVAQKRQKSSTRMLFILSSFFMVTTLPFTFFRVYKELYPAIEPREYARQRLTETITVLLLYCNFTFNFFVYFVSGTLFKQEWRCFSSSAYVRLRNAFCGSELPGTTVSVIEPLRQTRSEQIQPQNDTIRALSTYINYDIHNLHVFATRRSSGSPYETETS</sequence>
<evidence type="ECO:0000256" key="3">
    <source>
        <dbReference type="ARBA" id="ARBA00022989"/>
    </source>
</evidence>
<evidence type="ECO:0000313" key="8">
    <source>
        <dbReference type="Proteomes" id="UP000828390"/>
    </source>
</evidence>
<dbReference type="Proteomes" id="UP000828390">
    <property type="component" value="Unassembled WGS sequence"/>
</dbReference>
<dbReference type="GO" id="GO:0016020">
    <property type="term" value="C:membrane"/>
    <property type="evidence" value="ECO:0007669"/>
    <property type="project" value="UniProtKB-SubCell"/>
</dbReference>
<keyword evidence="2 5" id="KW-0812">Transmembrane</keyword>
<keyword evidence="3 5" id="KW-1133">Transmembrane helix</keyword>
<dbReference type="AlphaFoldDB" id="A0A9D4DDM4"/>
<reference evidence="7" key="2">
    <citation type="submission" date="2020-11" db="EMBL/GenBank/DDBJ databases">
        <authorList>
            <person name="McCartney M.A."/>
            <person name="Auch B."/>
            <person name="Kono T."/>
            <person name="Mallez S."/>
            <person name="Becker A."/>
            <person name="Gohl D.M."/>
            <person name="Silverstein K.A.T."/>
            <person name="Koren S."/>
            <person name="Bechman K.B."/>
            <person name="Herman A."/>
            <person name="Abrahante J.E."/>
            <person name="Garbe J."/>
        </authorList>
    </citation>
    <scope>NUCLEOTIDE SEQUENCE</scope>
    <source>
        <strain evidence="7">Duluth1</strain>
        <tissue evidence="7">Whole animal</tissue>
    </source>
</reference>
<comment type="subcellular location">
    <subcellularLocation>
        <location evidence="1">Membrane</location>
    </subcellularLocation>
</comment>
<dbReference type="GO" id="GO:0004930">
    <property type="term" value="F:G protein-coupled receptor activity"/>
    <property type="evidence" value="ECO:0007669"/>
    <property type="project" value="InterPro"/>
</dbReference>
<evidence type="ECO:0000256" key="2">
    <source>
        <dbReference type="ARBA" id="ARBA00022692"/>
    </source>
</evidence>
<evidence type="ECO:0000259" key="6">
    <source>
        <dbReference type="PROSITE" id="PS50262"/>
    </source>
</evidence>
<feature type="domain" description="G-protein coupled receptors family 1 profile" evidence="6">
    <location>
        <begin position="33"/>
        <end position="304"/>
    </location>
</feature>
<dbReference type="InterPro" id="IPR017452">
    <property type="entry name" value="GPCR_Rhodpsn_7TM"/>
</dbReference>
<evidence type="ECO:0000256" key="5">
    <source>
        <dbReference type="SAM" id="Phobius"/>
    </source>
</evidence>
<proteinExistence type="predicted"/>
<comment type="caution">
    <text evidence="7">The sequence shown here is derived from an EMBL/GenBank/DDBJ whole genome shotgun (WGS) entry which is preliminary data.</text>
</comment>
<feature type="transmembrane region" description="Helical" evidence="5">
    <location>
        <begin position="287"/>
        <end position="306"/>
    </location>
</feature>
<evidence type="ECO:0000313" key="7">
    <source>
        <dbReference type="EMBL" id="KAH3747063.1"/>
    </source>
</evidence>
<feature type="transmembrane region" description="Helical" evidence="5">
    <location>
        <begin position="135"/>
        <end position="155"/>
    </location>
</feature>
<gene>
    <name evidence="7" type="ORF">DPMN_181485</name>
</gene>
<dbReference type="InterPro" id="IPR052954">
    <property type="entry name" value="GPCR-Ligand_Int"/>
</dbReference>
<feature type="transmembrane region" description="Helical" evidence="5">
    <location>
        <begin position="190"/>
        <end position="216"/>
    </location>
</feature>
<dbReference type="InterPro" id="IPR000276">
    <property type="entry name" value="GPCR_Rhodpsn"/>
</dbReference>
<dbReference type="Gene3D" id="1.20.1070.10">
    <property type="entry name" value="Rhodopsin 7-helix transmembrane proteins"/>
    <property type="match status" value="1"/>
</dbReference>
<feature type="transmembrane region" description="Helical" evidence="5">
    <location>
        <begin position="96"/>
        <end position="114"/>
    </location>
</feature>
<dbReference type="PANTHER" id="PTHR46641:SF25">
    <property type="entry name" value="CNMAMIDE RECEPTOR-RELATED"/>
    <property type="match status" value="1"/>
</dbReference>
<dbReference type="EMBL" id="JAIWYP010000010">
    <property type="protein sequence ID" value="KAH3747063.1"/>
    <property type="molecule type" value="Genomic_DNA"/>
</dbReference>
<feature type="transmembrane region" description="Helical" evidence="5">
    <location>
        <begin position="53"/>
        <end position="76"/>
    </location>
</feature>
<name>A0A9D4DDM4_DREPO</name>
<dbReference type="SUPFAM" id="SSF81321">
    <property type="entry name" value="Family A G protein-coupled receptor-like"/>
    <property type="match status" value="1"/>
</dbReference>
<feature type="transmembrane region" description="Helical" evidence="5">
    <location>
        <begin position="16"/>
        <end position="41"/>
    </location>
</feature>
<dbReference type="PROSITE" id="PS50262">
    <property type="entry name" value="G_PROTEIN_RECEP_F1_2"/>
    <property type="match status" value="1"/>
</dbReference>
<dbReference type="PANTHER" id="PTHR46641">
    <property type="entry name" value="FMRFAMIDE RECEPTOR-RELATED"/>
    <property type="match status" value="1"/>
</dbReference>
<accession>A0A9D4DDM4</accession>
<keyword evidence="4 5" id="KW-0472">Membrane</keyword>
<dbReference type="CDD" id="cd14978">
    <property type="entry name" value="7tmA_FMRFamide_R-like"/>
    <property type="match status" value="1"/>
</dbReference>
<evidence type="ECO:0000256" key="1">
    <source>
        <dbReference type="ARBA" id="ARBA00004370"/>
    </source>
</evidence>
<reference evidence="7" key="1">
    <citation type="journal article" date="2019" name="bioRxiv">
        <title>The Genome of the Zebra Mussel, Dreissena polymorpha: A Resource for Invasive Species Research.</title>
        <authorList>
            <person name="McCartney M.A."/>
            <person name="Auch B."/>
            <person name="Kono T."/>
            <person name="Mallez S."/>
            <person name="Zhang Y."/>
            <person name="Obille A."/>
            <person name="Becker A."/>
            <person name="Abrahante J.E."/>
            <person name="Garbe J."/>
            <person name="Badalamenti J.P."/>
            <person name="Herman A."/>
            <person name="Mangelson H."/>
            <person name="Liachko I."/>
            <person name="Sullivan S."/>
            <person name="Sone E.D."/>
            <person name="Koren S."/>
            <person name="Silverstein K.A.T."/>
            <person name="Beckman K.B."/>
            <person name="Gohl D.M."/>
        </authorList>
    </citation>
    <scope>NUCLEOTIDE SEQUENCE</scope>
    <source>
        <strain evidence="7">Duluth1</strain>
        <tissue evidence="7">Whole animal</tissue>
    </source>
</reference>
<organism evidence="7 8">
    <name type="scientific">Dreissena polymorpha</name>
    <name type="common">Zebra mussel</name>
    <name type="synonym">Mytilus polymorpha</name>
    <dbReference type="NCBI Taxonomy" id="45954"/>
    <lineage>
        <taxon>Eukaryota</taxon>
        <taxon>Metazoa</taxon>
        <taxon>Spiralia</taxon>
        <taxon>Lophotrochozoa</taxon>
        <taxon>Mollusca</taxon>
        <taxon>Bivalvia</taxon>
        <taxon>Autobranchia</taxon>
        <taxon>Heteroconchia</taxon>
        <taxon>Euheterodonta</taxon>
        <taxon>Imparidentia</taxon>
        <taxon>Neoheterodontei</taxon>
        <taxon>Myida</taxon>
        <taxon>Dreissenoidea</taxon>
        <taxon>Dreissenidae</taxon>
        <taxon>Dreissena</taxon>
    </lineage>
</organism>
<feature type="transmembrane region" description="Helical" evidence="5">
    <location>
        <begin position="247"/>
        <end position="267"/>
    </location>
</feature>
<protein>
    <recommendedName>
        <fullName evidence="6">G-protein coupled receptors family 1 profile domain-containing protein</fullName>
    </recommendedName>
</protein>
<dbReference type="PRINTS" id="PR00237">
    <property type="entry name" value="GPCRRHODOPSN"/>
</dbReference>
<keyword evidence="8" id="KW-1185">Reference proteome</keyword>
<dbReference type="Pfam" id="PF00001">
    <property type="entry name" value="7tm_1"/>
    <property type="match status" value="1"/>
</dbReference>